<protein>
    <recommendedName>
        <fullName evidence="10">YcfA family protein</fullName>
    </recommendedName>
</protein>
<evidence type="ECO:0000256" key="7">
    <source>
        <dbReference type="ARBA" id="ARBA00023016"/>
    </source>
</evidence>
<reference evidence="9" key="1">
    <citation type="submission" date="2017-05" db="EMBL/GenBank/DDBJ databases">
        <title>Physiological properties and genetic analysis related to exopolysaccharide production of fresh-water unicellular cyanobacterium Aphanothece sacrum, Suizenji Nori, that has been cultured as a food source in Japan.</title>
        <authorList>
            <person name="Kanesaki Y."/>
            <person name="Yoshikawa S."/>
            <person name="Ohki K."/>
        </authorList>
    </citation>
    <scope>NUCLEOTIDE SEQUENCE [LARGE SCALE GENOMIC DNA]</scope>
    <source>
        <strain evidence="9">FPU1</strain>
    </source>
</reference>
<dbReference type="Proteomes" id="UP000287247">
    <property type="component" value="Unassembled WGS sequence"/>
</dbReference>
<evidence type="ECO:0008006" key="10">
    <source>
        <dbReference type="Google" id="ProtNLM"/>
    </source>
</evidence>
<keyword evidence="2" id="KW-1277">Toxin-antitoxin system</keyword>
<proteinExistence type="inferred from homology"/>
<dbReference type="AlphaFoldDB" id="A0A401IMA8"/>
<keyword evidence="9" id="KW-1185">Reference proteome</keyword>
<comment type="similarity">
    <text evidence="1">Belongs to the HicA mRNA interferase family.</text>
</comment>
<keyword evidence="5" id="KW-0378">Hydrolase</keyword>
<evidence type="ECO:0000256" key="5">
    <source>
        <dbReference type="ARBA" id="ARBA00022801"/>
    </source>
</evidence>
<accession>A0A401IMA8</accession>
<evidence type="ECO:0000256" key="4">
    <source>
        <dbReference type="ARBA" id="ARBA00022759"/>
    </source>
</evidence>
<dbReference type="Gene3D" id="3.30.920.30">
    <property type="entry name" value="Hypothetical protein"/>
    <property type="match status" value="1"/>
</dbReference>
<name>A0A401IMA8_APHSA</name>
<evidence type="ECO:0000313" key="8">
    <source>
        <dbReference type="EMBL" id="GBF82373.1"/>
    </source>
</evidence>
<dbReference type="OrthoDB" id="121656at2"/>
<keyword evidence="6" id="KW-0694">RNA-binding</keyword>
<dbReference type="EMBL" id="BDQK01000016">
    <property type="protein sequence ID" value="GBF82373.1"/>
    <property type="molecule type" value="Genomic_DNA"/>
</dbReference>
<dbReference type="Pfam" id="PF07927">
    <property type="entry name" value="HicA_toxin"/>
    <property type="match status" value="1"/>
</dbReference>
<keyword evidence="3" id="KW-0540">Nuclease</keyword>
<dbReference type="GO" id="GO:0016787">
    <property type="term" value="F:hydrolase activity"/>
    <property type="evidence" value="ECO:0007669"/>
    <property type="project" value="UniProtKB-KW"/>
</dbReference>
<evidence type="ECO:0000256" key="1">
    <source>
        <dbReference type="ARBA" id="ARBA00006620"/>
    </source>
</evidence>
<dbReference type="InterPro" id="IPR012933">
    <property type="entry name" value="HicA_mRNA_interferase"/>
</dbReference>
<comment type="caution">
    <text evidence="8">The sequence shown here is derived from an EMBL/GenBank/DDBJ whole genome shotgun (WGS) entry which is preliminary data.</text>
</comment>
<organism evidence="8 9">
    <name type="scientific">Aphanothece sacrum FPU1</name>
    <dbReference type="NCBI Taxonomy" id="1920663"/>
    <lineage>
        <taxon>Bacteria</taxon>
        <taxon>Bacillati</taxon>
        <taxon>Cyanobacteriota</taxon>
        <taxon>Cyanophyceae</taxon>
        <taxon>Oscillatoriophycideae</taxon>
        <taxon>Chroococcales</taxon>
        <taxon>Aphanothecaceae</taxon>
        <taxon>Aphanothece</taxon>
    </lineage>
</organism>
<dbReference type="GO" id="GO:0003729">
    <property type="term" value="F:mRNA binding"/>
    <property type="evidence" value="ECO:0007669"/>
    <property type="project" value="InterPro"/>
</dbReference>
<dbReference type="RefSeq" id="WP_124972857.1">
    <property type="nucleotide sequence ID" value="NZ_BDQK01000016.1"/>
</dbReference>
<dbReference type="SUPFAM" id="SSF54786">
    <property type="entry name" value="YcfA/nrd intein domain"/>
    <property type="match status" value="1"/>
</dbReference>
<evidence type="ECO:0000256" key="2">
    <source>
        <dbReference type="ARBA" id="ARBA00022649"/>
    </source>
</evidence>
<evidence type="ECO:0000256" key="3">
    <source>
        <dbReference type="ARBA" id="ARBA00022722"/>
    </source>
</evidence>
<sequence length="71" mass="8215">MSQWRSTKAKQLLAALLQIGWKIKRETKGSHCILSHPDWPDFVFAFHDREEIGPKMLSRIAKKTGLQPKDL</sequence>
<keyword evidence="7" id="KW-0346">Stress response</keyword>
<dbReference type="GO" id="GO:0004519">
    <property type="term" value="F:endonuclease activity"/>
    <property type="evidence" value="ECO:0007669"/>
    <property type="project" value="UniProtKB-KW"/>
</dbReference>
<dbReference type="InterPro" id="IPR038570">
    <property type="entry name" value="HicA_sf"/>
</dbReference>
<evidence type="ECO:0000313" key="9">
    <source>
        <dbReference type="Proteomes" id="UP000287247"/>
    </source>
</evidence>
<keyword evidence="4" id="KW-0255">Endonuclease</keyword>
<gene>
    <name evidence="8" type="ORF">AsFPU1_3801</name>
</gene>
<evidence type="ECO:0000256" key="6">
    <source>
        <dbReference type="ARBA" id="ARBA00022884"/>
    </source>
</evidence>